<dbReference type="InterPro" id="IPR023393">
    <property type="entry name" value="START-like_dom_sf"/>
</dbReference>
<sequence length="176" mass="19492">MNAPERPDRVEHRMERTYELAATPDEVWEAIATADGISSWMVPTRLEPRIGGEVSFDLGGPTSTGVVTEYTPNERFAYEEPWPIGDRPEDLPPEMAQWFDTIGVPLSEVSEGLHHVSPIATEFLIEAVSGGTCVVRVVTSAYGTGADWENEFFDQMAIDLVPILDRLATRFPVAAR</sequence>
<dbReference type="Pfam" id="PF08327">
    <property type="entry name" value="AHSA1"/>
    <property type="match status" value="1"/>
</dbReference>
<dbReference type="CDD" id="cd07814">
    <property type="entry name" value="SRPBCC_CalC_Aha1-like"/>
    <property type="match status" value="1"/>
</dbReference>
<dbReference type="AlphaFoldDB" id="A0A6L5QWT4"/>
<protein>
    <recommendedName>
        <fullName evidence="2">Activator of Hsp90 ATPase homologue 1/2-like C-terminal domain-containing protein</fullName>
    </recommendedName>
</protein>
<feature type="domain" description="Activator of Hsp90 ATPase homologue 1/2-like C-terminal" evidence="2">
    <location>
        <begin position="22"/>
        <end position="114"/>
    </location>
</feature>
<organism evidence="3 4">
    <name type="scientific">Agromyces kandeliae</name>
    <dbReference type="NCBI Taxonomy" id="2666141"/>
    <lineage>
        <taxon>Bacteria</taxon>
        <taxon>Bacillati</taxon>
        <taxon>Actinomycetota</taxon>
        <taxon>Actinomycetes</taxon>
        <taxon>Micrococcales</taxon>
        <taxon>Microbacteriaceae</taxon>
        <taxon>Agromyces</taxon>
    </lineage>
</organism>
<accession>A0A6L5QWT4</accession>
<comment type="caution">
    <text evidence="3">The sequence shown here is derived from an EMBL/GenBank/DDBJ whole genome shotgun (WGS) entry which is preliminary data.</text>
</comment>
<dbReference type="Gene3D" id="3.30.530.20">
    <property type="match status" value="1"/>
</dbReference>
<evidence type="ECO:0000259" key="2">
    <source>
        <dbReference type="Pfam" id="PF08327"/>
    </source>
</evidence>
<dbReference type="EMBL" id="WKJD01000002">
    <property type="protein sequence ID" value="MRX42246.1"/>
    <property type="molecule type" value="Genomic_DNA"/>
</dbReference>
<dbReference type="SUPFAM" id="SSF55961">
    <property type="entry name" value="Bet v1-like"/>
    <property type="match status" value="1"/>
</dbReference>
<comment type="similarity">
    <text evidence="1">Belongs to the AHA1 family.</text>
</comment>
<keyword evidence="4" id="KW-1185">Reference proteome</keyword>
<dbReference type="Proteomes" id="UP000476511">
    <property type="component" value="Unassembled WGS sequence"/>
</dbReference>
<evidence type="ECO:0000313" key="3">
    <source>
        <dbReference type="EMBL" id="MRX42246.1"/>
    </source>
</evidence>
<evidence type="ECO:0000256" key="1">
    <source>
        <dbReference type="ARBA" id="ARBA00006817"/>
    </source>
</evidence>
<name>A0A6L5QWT4_9MICO</name>
<proteinExistence type="inferred from homology"/>
<reference evidence="3 4" key="1">
    <citation type="submission" date="2019-11" db="EMBL/GenBank/DDBJ databases">
        <title>Agromyces kandeliae sp. nov., isolated from mangrove soil.</title>
        <authorList>
            <person name="Wang R."/>
        </authorList>
    </citation>
    <scope>NUCLEOTIDE SEQUENCE [LARGE SCALE GENOMIC DNA]</scope>
    <source>
        <strain evidence="3 4">Q22</strain>
    </source>
</reference>
<gene>
    <name evidence="3" type="ORF">GJR97_00730</name>
</gene>
<dbReference type="RefSeq" id="WP_154344640.1">
    <property type="nucleotide sequence ID" value="NZ_WKJD01000002.1"/>
</dbReference>
<evidence type="ECO:0000313" key="4">
    <source>
        <dbReference type="Proteomes" id="UP000476511"/>
    </source>
</evidence>
<dbReference type="InterPro" id="IPR013538">
    <property type="entry name" value="ASHA1/2-like_C"/>
</dbReference>